<reference evidence="2" key="2">
    <citation type="submission" date="2019-10" db="EMBL/GenBank/DDBJ databases">
        <title>A de novo genome assembly of a pear dwarfing rootstock.</title>
        <authorList>
            <person name="Wang F."/>
            <person name="Wang J."/>
            <person name="Li S."/>
            <person name="Zhang Y."/>
            <person name="Fang M."/>
            <person name="Ma L."/>
            <person name="Zhao Y."/>
            <person name="Jiang S."/>
        </authorList>
    </citation>
    <scope>NUCLEOTIDE SEQUENCE [LARGE SCALE GENOMIC DNA]</scope>
</reference>
<reference evidence="1 2" key="1">
    <citation type="submission" date="2019-09" db="EMBL/GenBank/DDBJ databases">
        <authorList>
            <person name="Ou C."/>
        </authorList>
    </citation>
    <scope>NUCLEOTIDE SEQUENCE [LARGE SCALE GENOMIC DNA]</scope>
    <source>
        <strain evidence="1">S2</strain>
        <tissue evidence="1">Leaf</tissue>
    </source>
</reference>
<proteinExistence type="predicted"/>
<dbReference type="AlphaFoldDB" id="A0A5N5HZJ2"/>
<name>A0A5N5HZJ2_9ROSA</name>
<organism evidence="1 2">
    <name type="scientific">Pyrus ussuriensis x Pyrus communis</name>
    <dbReference type="NCBI Taxonomy" id="2448454"/>
    <lineage>
        <taxon>Eukaryota</taxon>
        <taxon>Viridiplantae</taxon>
        <taxon>Streptophyta</taxon>
        <taxon>Embryophyta</taxon>
        <taxon>Tracheophyta</taxon>
        <taxon>Spermatophyta</taxon>
        <taxon>Magnoliopsida</taxon>
        <taxon>eudicotyledons</taxon>
        <taxon>Gunneridae</taxon>
        <taxon>Pentapetalae</taxon>
        <taxon>rosids</taxon>
        <taxon>fabids</taxon>
        <taxon>Rosales</taxon>
        <taxon>Rosaceae</taxon>
        <taxon>Amygdaloideae</taxon>
        <taxon>Maleae</taxon>
        <taxon>Pyrus</taxon>
    </lineage>
</organism>
<evidence type="ECO:0000313" key="2">
    <source>
        <dbReference type="Proteomes" id="UP000327157"/>
    </source>
</evidence>
<reference evidence="1 2" key="3">
    <citation type="submission" date="2019-11" db="EMBL/GenBank/DDBJ databases">
        <title>A de novo genome assembly of a pear dwarfing rootstock.</title>
        <authorList>
            <person name="Wang F."/>
            <person name="Wang J."/>
            <person name="Li S."/>
            <person name="Zhang Y."/>
            <person name="Fang M."/>
            <person name="Ma L."/>
            <person name="Zhao Y."/>
            <person name="Jiang S."/>
        </authorList>
    </citation>
    <scope>NUCLEOTIDE SEQUENCE [LARGE SCALE GENOMIC DNA]</scope>
    <source>
        <strain evidence="1">S2</strain>
        <tissue evidence="1">Leaf</tissue>
    </source>
</reference>
<keyword evidence="2" id="KW-1185">Reference proteome</keyword>
<sequence>MLDDVDVDFMMDSEINRRMLVGDDAGLTGIALSSGEAVSCAMQGAACHPGPNRYLPPPRCEQTRYNRECF</sequence>
<accession>A0A5N5HZJ2</accession>
<dbReference type="OrthoDB" id="972292at2759"/>
<protein>
    <submittedName>
        <fullName evidence="1">Uncharacterized protein</fullName>
    </submittedName>
</protein>
<evidence type="ECO:0000313" key="1">
    <source>
        <dbReference type="EMBL" id="KAB2632287.1"/>
    </source>
</evidence>
<comment type="caution">
    <text evidence="1">The sequence shown here is derived from an EMBL/GenBank/DDBJ whole genome shotgun (WGS) entry which is preliminary data.</text>
</comment>
<gene>
    <name evidence="1" type="ORF">D8674_028534</name>
</gene>
<dbReference type="Proteomes" id="UP000327157">
    <property type="component" value="Chromosome 6"/>
</dbReference>
<dbReference type="EMBL" id="SMOL01000120">
    <property type="protein sequence ID" value="KAB2632287.1"/>
    <property type="molecule type" value="Genomic_DNA"/>
</dbReference>